<reference evidence="3" key="1">
    <citation type="submission" date="2024-04" db="EMBL/GenBank/DDBJ databases">
        <title>Phylogenomic analyses of a clade within the roseobacter group suggest taxonomic reassignments of species of the genera Aestuariivita, Citreicella, Loktanella, Nautella, Pelagibaca, Ruegeria, Thalassobius, Thiobacimonas and Tropicibacter, and the proposal o.</title>
        <authorList>
            <person name="Jeon C.O."/>
        </authorList>
    </citation>
    <scope>NUCLEOTIDE SEQUENCE [LARGE SCALE GENOMIC DNA]</scope>
    <source>
        <strain evidence="3">BS5-3</strain>
    </source>
</reference>
<dbReference type="PANTHER" id="PTHR36966:SF1">
    <property type="entry name" value="REP-ASSOCIATED TYROSINE TRANSPOSASE"/>
    <property type="match status" value="1"/>
</dbReference>
<dbReference type="SMART" id="SM01321">
    <property type="entry name" value="Y1_Tnp"/>
    <property type="match status" value="1"/>
</dbReference>
<gene>
    <name evidence="2" type="ORF">AABB29_17955</name>
</gene>
<name>A0ABZ2V2P9_9RHOB</name>
<dbReference type="PANTHER" id="PTHR36966">
    <property type="entry name" value="REP-ASSOCIATED TYROSINE TRANSPOSASE"/>
    <property type="match status" value="1"/>
</dbReference>
<dbReference type="Proteomes" id="UP001440612">
    <property type="component" value="Chromosome"/>
</dbReference>
<sequence>MTLETRRYVPGGTYFFTVRLQDMTSDLFVREVELLRSVTRLCMKRWPYKIAAAVVLPSQVHMIWVLPDGDADFSKRWRLIKSGFSRHVPAPDYVAPSQFRRGEKGIWQRGFWEHRIRDVADFDRHMHVIATAPVQAGLVKRVGDWPLSSVTQHKRNAEPVPLRTTVPAQADLNPIVAELAN</sequence>
<feature type="domain" description="Transposase IS200-like" evidence="1">
    <location>
        <begin position="9"/>
        <end position="132"/>
    </location>
</feature>
<dbReference type="NCBIfam" id="NF047646">
    <property type="entry name" value="REP_Tyr_transpos"/>
    <property type="match status" value="1"/>
</dbReference>
<evidence type="ECO:0000313" key="2">
    <source>
        <dbReference type="EMBL" id="WZC48698.1"/>
    </source>
</evidence>
<evidence type="ECO:0000259" key="1">
    <source>
        <dbReference type="SMART" id="SM01321"/>
    </source>
</evidence>
<proteinExistence type="predicted"/>
<dbReference type="Gene3D" id="3.30.70.1290">
    <property type="entry name" value="Transposase IS200-like"/>
    <property type="match status" value="1"/>
</dbReference>
<evidence type="ECO:0000313" key="3">
    <source>
        <dbReference type="Proteomes" id="UP001440612"/>
    </source>
</evidence>
<dbReference type="InterPro" id="IPR036515">
    <property type="entry name" value="Transposase_17_sf"/>
</dbReference>
<dbReference type="InterPro" id="IPR052715">
    <property type="entry name" value="RAYT_transposase"/>
</dbReference>
<accession>A0ABZ2V2P9</accession>
<protein>
    <submittedName>
        <fullName evidence="2">Transposase</fullName>
    </submittedName>
</protein>
<dbReference type="SUPFAM" id="SSF143422">
    <property type="entry name" value="Transposase IS200-like"/>
    <property type="match status" value="1"/>
</dbReference>
<organism evidence="2 3">
    <name type="scientific">Yoonia phaeophyticola</name>
    <dbReference type="NCBI Taxonomy" id="3137369"/>
    <lineage>
        <taxon>Bacteria</taxon>
        <taxon>Pseudomonadati</taxon>
        <taxon>Pseudomonadota</taxon>
        <taxon>Alphaproteobacteria</taxon>
        <taxon>Rhodobacterales</taxon>
        <taxon>Paracoccaceae</taxon>
        <taxon>Yoonia</taxon>
    </lineage>
</organism>
<dbReference type="EMBL" id="CP150951">
    <property type="protein sequence ID" value="WZC48698.1"/>
    <property type="molecule type" value="Genomic_DNA"/>
</dbReference>
<dbReference type="InterPro" id="IPR002686">
    <property type="entry name" value="Transposase_17"/>
</dbReference>
<keyword evidence="3" id="KW-1185">Reference proteome</keyword>
<dbReference type="RefSeq" id="WP_341366811.1">
    <property type="nucleotide sequence ID" value="NZ_CP150951.2"/>
</dbReference>